<accession>A0A438EDY4</accession>
<name>A0A438EDY4_VITVI</name>
<proteinExistence type="predicted"/>
<evidence type="ECO:0000313" key="2">
    <source>
        <dbReference type="EMBL" id="RVW46036.1"/>
    </source>
</evidence>
<gene>
    <name evidence="2" type="ORF">CK203_068654</name>
</gene>
<evidence type="ECO:0000256" key="1">
    <source>
        <dbReference type="SAM" id="SignalP"/>
    </source>
</evidence>
<keyword evidence="1" id="KW-0732">Signal</keyword>
<evidence type="ECO:0000313" key="3">
    <source>
        <dbReference type="Proteomes" id="UP000288805"/>
    </source>
</evidence>
<feature type="chain" id="PRO_5019475071" evidence="1">
    <location>
        <begin position="26"/>
        <end position="68"/>
    </location>
</feature>
<dbReference type="AlphaFoldDB" id="A0A438EDY4"/>
<dbReference type="EMBL" id="QGNW01001308">
    <property type="protein sequence ID" value="RVW46036.1"/>
    <property type="molecule type" value="Genomic_DNA"/>
</dbReference>
<feature type="signal peptide" evidence="1">
    <location>
        <begin position="1"/>
        <end position="25"/>
    </location>
</feature>
<sequence length="68" mass="7441">MKSLKLVILMLALLLVMAAVRSVSSAEEEDFMFDLDQDDSIAAEAENSDQLPLLESEQPISLRGLAAF</sequence>
<protein>
    <submittedName>
        <fullName evidence="2">Uncharacterized protein</fullName>
    </submittedName>
</protein>
<organism evidence="2 3">
    <name type="scientific">Vitis vinifera</name>
    <name type="common">Grape</name>
    <dbReference type="NCBI Taxonomy" id="29760"/>
    <lineage>
        <taxon>Eukaryota</taxon>
        <taxon>Viridiplantae</taxon>
        <taxon>Streptophyta</taxon>
        <taxon>Embryophyta</taxon>
        <taxon>Tracheophyta</taxon>
        <taxon>Spermatophyta</taxon>
        <taxon>Magnoliopsida</taxon>
        <taxon>eudicotyledons</taxon>
        <taxon>Gunneridae</taxon>
        <taxon>Pentapetalae</taxon>
        <taxon>rosids</taxon>
        <taxon>Vitales</taxon>
        <taxon>Vitaceae</taxon>
        <taxon>Viteae</taxon>
        <taxon>Vitis</taxon>
    </lineage>
</organism>
<dbReference type="Proteomes" id="UP000288805">
    <property type="component" value="Unassembled WGS sequence"/>
</dbReference>
<comment type="caution">
    <text evidence="2">The sequence shown here is derived from an EMBL/GenBank/DDBJ whole genome shotgun (WGS) entry which is preliminary data.</text>
</comment>
<reference evidence="2 3" key="1">
    <citation type="journal article" date="2018" name="PLoS Genet.">
        <title>Population sequencing reveals clonal diversity and ancestral inbreeding in the grapevine cultivar Chardonnay.</title>
        <authorList>
            <person name="Roach M.J."/>
            <person name="Johnson D.L."/>
            <person name="Bohlmann J."/>
            <person name="van Vuuren H.J."/>
            <person name="Jones S.J."/>
            <person name="Pretorius I.S."/>
            <person name="Schmidt S.A."/>
            <person name="Borneman A.R."/>
        </authorList>
    </citation>
    <scope>NUCLEOTIDE SEQUENCE [LARGE SCALE GENOMIC DNA]</scope>
    <source>
        <strain evidence="3">cv. Chardonnay</strain>
        <tissue evidence="2">Leaf</tissue>
    </source>
</reference>